<dbReference type="EMBL" id="CZRL01000120">
    <property type="protein sequence ID" value="CUS55036.1"/>
    <property type="molecule type" value="Genomic_DNA"/>
</dbReference>
<dbReference type="InterPro" id="IPR003593">
    <property type="entry name" value="AAA+_ATPase"/>
</dbReference>
<feature type="domain" description="ABC transporter" evidence="4">
    <location>
        <begin position="4"/>
        <end position="232"/>
    </location>
</feature>
<dbReference type="PANTHER" id="PTHR42788:SF19">
    <property type="entry name" value="ALIPHATIC SULFONATES IMPORT ATP-BINDING PROTEIN SSUB 2"/>
    <property type="match status" value="1"/>
</dbReference>
<dbReference type="InterPro" id="IPR050166">
    <property type="entry name" value="ABC_transporter_ATP-bind"/>
</dbReference>
<evidence type="ECO:0000256" key="3">
    <source>
        <dbReference type="ARBA" id="ARBA00022840"/>
    </source>
</evidence>
<reference evidence="5" key="1">
    <citation type="submission" date="2015-10" db="EMBL/GenBank/DDBJ databases">
        <authorList>
            <person name="Gilbert D.G."/>
        </authorList>
    </citation>
    <scope>NUCLEOTIDE SEQUENCE</scope>
</reference>
<dbReference type="AlphaFoldDB" id="A0A170PSF8"/>
<dbReference type="PANTHER" id="PTHR42788">
    <property type="entry name" value="TAURINE IMPORT ATP-BINDING PROTEIN-RELATED"/>
    <property type="match status" value="1"/>
</dbReference>
<organism evidence="5">
    <name type="scientific">hydrothermal vent metagenome</name>
    <dbReference type="NCBI Taxonomy" id="652676"/>
    <lineage>
        <taxon>unclassified sequences</taxon>
        <taxon>metagenomes</taxon>
        <taxon>ecological metagenomes</taxon>
    </lineage>
</organism>
<keyword evidence="3" id="KW-0067">ATP-binding</keyword>
<dbReference type="PROSITE" id="PS50893">
    <property type="entry name" value="ABC_TRANSPORTER_2"/>
    <property type="match status" value="1"/>
</dbReference>
<evidence type="ECO:0000256" key="2">
    <source>
        <dbReference type="ARBA" id="ARBA00022741"/>
    </source>
</evidence>
<dbReference type="SUPFAM" id="SSF52540">
    <property type="entry name" value="P-loop containing nucleoside triphosphate hydrolases"/>
    <property type="match status" value="1"/>
</dbReference>
<evidence type="ECO:0000259" key="4">
    <source>
        <dbReference type="PROSITE" id="PS50893"/>
    </source>
</evidence>
<proteinExistence type="predicted"/>
<dbReference type="PROSITE" id="PS00211">
    <property type="entry name" value="ABC_TRANSPORTER_1"/>
    <property type="match status" value="1"/>
</dbReference>
<dbReference type="Gene3D" id="3.40.50.300">
    <property type="entry name" value="P-loop containing nucleotide triphosphate hydrolases"/>
    <property type="match status" value="1"/>
</dbReference>
<protein>
    <submittedName>
        <fullName evidence="5">Hydroxymethylpyrimidine ABC transporter, ATPase component</fullName>
    </submittedName>
</protein>
<dbReference type="GO" id="GO:0016887">
    <property type="term" value="F:ATP hydrolysis activity"/>
    <property type="evidence" value="ECO:0007669"/>
    <property type="project" value="InterPro"/>
</dbReference>
<name>A0A170PSF8_9ZZZZ</name>
<dbReference type="InterPro" id="IPR027417">
    <property type="entry name" value="P-loop_NTPase"/>
</dbReference>
<evidence type="ECO:0000313" key="5">
    <source>
        <dbReference type="EMBL" id="CUS55036.1"/>
    </source>
</evidence>
<dbReference type="InterPro" id="IPR017871">
    <property type="entry name" value="ABC_transporter-like_CS"/>
</dbReference>
<dbReference type="InterPro" id="IPR003439">
    <property type="entry name" value="ABC_transporter-like_ATP-bd"/>
</dbReference>
<keyword evidence="2" id="KW-0547">Nucleotide-binding</keyword>
<keyword evidence="1" id="KW-0813">Transport</keyword>
<dbReference type="SMART" id="SM00382">
    <property type="entry name" value="AAA"/>
    <property type="match status" value="1"/>
</dbReference>
<dbReference type="GO" id="GO:0005524">
    <property type="term" value="F:ATP binding"/>
    <property type="evidence" value="ECO:0007669"/>
    <property type="project" value="UniProtKB-KW"/>
</dbReference>
<evidence type="ECO:0000256" key="1">
    <source>
        <dbReference type="ARBA" id="ARBA00022448"/>
    </source>
</evidence>
<sequence length="242" mass="26676">MTEMKFAPQLQIRGGFSHGDTILFDGLDLVLEAGQWTCLLGPSGVGKSTILRLVAGLDTGGDFKGTIQSTDRRPLREQVAYMAQADLLLPWLNVRANVMLGASLRGEARMLERVDQLINEVGLGRHAEKRPHELSGGMRQRAALARTLMEDKPLLLLDEPFSALDARTRSEMQELAFEVLADCTVMLVTHDPGEAARIAHSVYLLTEKGLYQPDVVAQPPIRAFDDPETLDIQSRLFGALRS</sequence>
<dbReference type="Pfam" id="PF00005">
    <property type="entry name" value="ABC_tran"/>
    <property type="match status" value="1"/>
</dbReference>
<gene>
    <name evidence="5" type="ORF">MGWOODY_XGa2104</name>
</gene>
<accession>A0A170PSF8</accession>